<sequence length="62" mass="7296">MLFLIQLSHPNHRNCPYLYQNIHEILMLYDVLASNDICSAQSFNIPDDFSWEILLLLALTHH</sequence>
<evidence type="ECO:0000313" key="1">
    <source>
        <dbReference type="EMBL" id="KAH9522175.1"/>
    </source>
</evidence>
<evidence type="ECO:0000313" key="2">
    <source>
        <dbReference type="Proteomes" id="UP000790347"/>
    </source>
</evidence>
<organism evidence="1 2">
    <name type="scientific">Dermatophagoides farinae</name>
    <name type="common">American house dust mite</name>
    <dbReference type="NCBI Taxonomy" id="6954"/>
    <lineage>
        <taxon>Eukaryota</taxon>
        <taxon>Metazoa</taxon>
        <taxon>Ecdysozoa</taxon>
        <taxon>Arthropoda</taxon>
        <taxon>Chelicerata</taxon>
        <taxon>Arachnida</taxon>
        <taxon>Acari</taxon>
        <taxon>Acariformes</taxon>
        <taxon>Sarcoptiformes</taxon>
        <taxon>Astigmata</taxon>
        <taxon>Psoroptidia</taxon>
        <taxon>Analgoidea</taxon>
        <taxon>Pyroglyphidae</taxon>
        <taxon>Dermatophagoidinae</taxon>
        <taxon>Dermatophagoides</taxon>
    </lineage>
</organism>
<dbReference type="Proteomes" id="UP000790347">
    <property type="component" value="Unassembled WGS sequence"/>
</dbReference>
<protein>
    <submittedName>
        <fullName evidence="1">Uncharacterized protein</fullName>
    </submittedName>
</protein>
<reference evidence="1" key="1">
    <citation type="submission" date="2013-05" db="EMBL/GenBank/DDBJ databases">
        <authorList>
            <person name="Yim A.K.Y."/>
            <person name="Chan T.F."/>
            <person name="Ji K.M."/>
            <person name="Liu X.Y."/>
            <person name="Zhou J.W."/>
            <person name="Li R.Q."/>
            <person name="Yang K.Y."/>
            <person name="Li J."/>
            <person name="Li M."/>
            <person name="Law P.T.W."/>
            <person name="Wu Y.L."/>
            <person name="Cai Z.L."/>
            <person name="Qin H."/>
            <person name="Bao Y."/>
            <person name="Leung R.K.K."/>
            <person name="Ng P.K.S."/>
            <person name="Zou J."/>
            <person name="Zhong X.J."/>
            <person name="Ran P.X."/>
            <person name="Zhong N.S."/>
            <person name="Liu Z.G."/>
            <person name="Tsui S.K.W."/>
        </authorList>
    </citation>
    <scope>NUCLEOTIDE SEQUENCE</scope>
    <source>
        <strain evidence="1">Derf</strain>
        <tissue evidence="1">Whole organism</tissue>
    </source>
</reference>
<proteinExistence type="predicted"/>
<gene>
    <name evidence="1" type="ORF">DERF_005774</name>
</gene>
<accession>A0A922LBL7</accession>
<reference evidence="1" key="2">
    <citation type="journal article" date="2022" name="Res Sq">
        <title>Comparative Genomics Reveals Insights into the Divergent Evolution of Astigmatic Mites and Household Pest Adaptations.</title>
        <authorList>
            <person name="Xiong Q."/>
            <person name="Wan A.T.-Y."/>
            <person name="Liu X.-Y."/>
            <person name="Fung C.S.-H."/>
            <person name="Xiao X."/>
            <person name="Malainual N."/>
            <person name="Hou J."/>
            <person name="Wang L."/>
            <person name="Wang M."/>
            <person name="Yang K."/>
            <person name="Cui Y."/>
            <person name="Leung E."/>
            <person name="Nong W."/>
            <person name="Shin S.-K."/>
            <person name="Au S."/>
            <person name="Jeong K.Y."/>
            <person name="Chew F.T."/>
            <person name="Hui J."/>
            <person name="Leung T.F."/>
            <person name="Tungtrongchitr A."/>
            <person name="Zhong N."/>
            <person name="Liu Z."/>
            <person name="Tsui S."/>
        </authorList>
    </citation>
    <scope>NUCLEOTIDE SEQUENCE</scope>
    <source>
        <strain evidence="1">Derf</strain>
        <tissue evidence="1">Whole organism</tissue>
    </source>
</reference>
<keyword evidence="2" id="KW-1185">Reference proteome</keyword>
<comment type="caution">
    <text evidence="1">The sequence shown here is derived from an EMBL/GenBank/DDBJ whole genome shotgun (WGS) entry which is preliminary data.</text>
</comment>
<name>A0A922LBL7_DERFA</name>
<dbReference type="AlphaFoldDB" id="A0A922LBL7"/>
<dbReference type="EMBL" id="ASGP02000002">
    <property type="protein sequence ID" value="KAH9522175.1"/>
    <property type="molecule type" value="Genomic_DNA"/>
</dbReference>